<sequence>MADADDTEQFEQTDSGASGTFPMQAGLVRKNGHMVIKGRPCKVIDVSTSKTGKHGHAKCHFVAQDIFTGKKMEDLVPSSHNLAVPNVTRTEYQIIDIDEDGFATLLLEDGSTKGDLKLPLDSNDALCTDIKAKLEEGKDASVTVLSAMGEDLIIAVKEMTATGTSGAGN</sequence>
<protein>
    <recommendedName>
        <fullName evidence="8">Eukaryotic translation initiation factor 5A</fullName>
        <shortName evidence="8">eIF-5A</shortName>
    </recommendedName>
</protein>
<dbReference type="CDD" id="cd04468">
    <property type="entry name" value="S1_eIF5A"/>
    <property type="match status" value="1"/>
</dbReference>
<dbReference type="SUPFAM" id="SSF50104">
    <property type="entry name" value="Translation proteins SH3-like domain"/>
    <property type="match status" value="1"/>
</dbReference>
<evidence type="ECO:0000256" key="4">
    <source>
        <dbReference type="ARBA" id="ARBA00022768"/>
    </source>
</evidence>
<evidence type="ECO:0000256" key="1">
    <source>
        <dbReference type="ARBA" id="ARBA00004496"/>
    </source>
</evidence>
<dbReference type="GO" id="GO:0043022">
    <property type="term" value="F:ribosome binding"/>
    <property type="evidence" value="ECO:0007669"/>
    <property type="project" value="UniProtKB-UniRule"/>
</dbReference>
<keyword evidence="5" id="KW-0694">RNA-binding</keyword>
<evidence type="ECO:0000313" key="12">
    <source>
        <dbReference type="Proteomes" id="UP000751190"/>
    </source>
</evidence>
<dbReference type="NCBIfam" id="TIGR00037">
    <property type="entry name" value="eIF_5A"/>
    <property type="match status" value="1"/>
</dbReference>
<evidence type="ECO:0000256" key="7">
    <source>
        <dbReference type="ARBA" id="ARBA00023071"/>
    </source>
</evidence>
<dbReference type="GO" id="GO:0003723">
    <property type="term" value="F:RNA binding"/>
    <property type="evidence" value="ECO:0007669"/>
    <property type="project" value="UniProtKB-KW"/>
</dbReference>
<dbReference type="InterPro" id="IPR020189">
    <property type="entry name" value="IF5A_C"/>
</dbReference>
<accession>A0A8J5XQ07</accession>
<dbReference type="GO" id="GO:0003746">
    <property type="term" value="F:translation elongation factor activity"/>
    <property type="evidence" value="ECO:0007669"/>
    <property type="project" value="UniProtKB-UniRule"/>
</dbReference>
<dbReference type="GO" id="GO:0005737">
    <property type="term" value="C:cytoplasm"/>
    <property type="evidence" value="ECO:0007669"/>
    <property type="project" value="UniProtKB-SubCell"/>
</dbReference>
<dbReference type="EMBL" id="JAGTXO010000002">
    <property type="protein sequence ID" value="KAG8469453.1"/>
    <property type="molecule type" value="Genomic_DNA"/>
</dbReference>
<dbReference type="AlphaFoldDB" id="A0A8J5XQ07"/>
<dbReference type="GO" id="GO:0045905">
    <property type="term" value="P:positive regulation of translational termination"/>
    <property type="evidence" value="ECO:0007669"/>
    <property type="project" value="UniProtKB-UniRule"/>
</dbReference>
<dbReference type="InterPro" id="IPR008991">
    <property type="entry name" value="Translation_prot_SH3-like_sf"/>
</dbReference>
<evidence type="ECO:0000259" key="10">
    <source>
        <dbReference type="SMART" id="SM01376"/>
    </source>
</evidence>
<dbReference type="Gene3D" id="2.40.50.140">
    <property type="entry name" value="Nucleic acid-binding proteins"/>
    <property type="match status" value="1"/>
</dbReference>
<comment type="caution">
    <text evidence="11">The sequence shown here is derived from an EMBL/GenBank/DDBJ whole genome shotgun (WGS) entry which is preliminary data.</text>
</comment>
<keyword evidence="7 8" id="KW-0385">Hypusine</keyword>
<dbReference type="FunFam" id="2.40.50.140:FF:000034">
    <property type="entry name" value="Eukaryotic translation initiation factor 5A"/>
    <property type="match status" value="1"/>
</dbReference>
<comment type="similarity">
    <text evidence="2 8">Belongs to the eIF-5A family.</text>
</comment>
<evidence type="ECO:0000313" key="11">
    <source>
        <dbReference type="EMBL" id="KAG8469453.1"/>
    </source>
</evidence>
<dbReference type="InterPro" id="IPR014722">
    <property type="entry name" value="Rib_uL2_dom2"/>
</dbReference>
<dbReference type="InterPro" id="IPR019769">
    <property type="entry name" value="Trans_elong_IF5A_hypusine_site"/>
</dbReference>
<dbReference type="Pfam" id="PF21485">
    <property type="entry name" value="IF5A-like_N"/>
    <property type="match status" value="1"/>
</dbReference>
<dbReference type="Gene3D" id="2.30.30.30">
    <property type="match status" value="1"/>
</dbReference>
<gene>
    <name evidence="11" type="ORF">KFE25_005908</name>
</gene>
<dbReference type="SUPFAM" id="SSF50249">
    <property type="entry name" value="Nucleic acid-binding proteins"/>
    <property type="match status" value="1"/>
</dbReference>
<feature type="domain" description="Translation initiation factor 5A C-terminal" evidence="10">
    <location>
        <begin position="86"/>
        <end position="157"/>
    </location>
</feature>
<dbReference type="InterPro" id="IPR012340">
    <property type="entry name" value="NA-bd_OB-fold"/>
</dbReference>
<comment type="subcellular location">
    <subcellularLocation>
        <location evidence="1">Cytoplasm</location>
    </subcellularLocation>
</comment>
<keyword evidence="6 8" id="KW-0648">Protein biosynthesis</keyword>
<evidence type="ECO:0000256" key="8">
    <source>
        <dbReference type="RuleBase" id="RU362005"/>
    </source>
</evidence>
<dbReference type="OMA" id="KDDVRMP"/>
<dbReference type="SMART" id="SM01376">
    <property type="entry name" value="eIF-5a"/>
    <property type="match status" value="1"/>
</dbReference>
<dbReference type="FunFam" id="2.30.30.30:FF:000007">
    <property type="entry name" value="Eukaryotic translation initiation factor 5A"/>
    <property type="match status" value="1"/>
</dbReference>
<evidence type="ECO:0000256" key="2">
    <source>
        <dbReference type="ARBA" id="ARBA00006016"/>
    </source>
</evidence>
<evidence type="ECO:0000256" key="5">
    <source>
        <dbReference type="ARBA" id="ARBA00022884"/>
    </source>
</evidence>
<keyword evidence="4" id="KW-0251">Elongation factor</keyword>
<evidence type="ECO:0000256" key="6">
    <source>
        <dbReference type="ARBA" id="ARBA00022917"/>
    </source>
</evidence>
<evidence type="ECO:0000256" key="9">
    <source>
        <dbReference type="SAM" id="MobiDB-lite"/>
    </source>
</evidence>
<feature type="region of interest" description="Disordered" evidence="9">
    <location>
        <begin position="1"/>
        <end position="23"/>
    </location>
</feature>
<name>A0A8J5XQ07_DIALT</name>
<dbReference type="GO" id="GO:0045901">
    <property type="term" value="P:positive regulation of translational elongation"/>
    <property type="evidence" value="ECO:0007669"/>
    <property type="project" value="UniProtKB-UniRule"/>
</dbReference>
<keyword evidence="3" id="KW-0963">Cytoplasm</keyword>
<dbReference type="InterPro" id="IPR001884">
    <property type="entry name" value="IF5A-like"/>
</dbReference>
<comment type="PTM">
    <text evidence="8">eIF-5A seems to be the only eukaryotic protein to have a hypusine residue which is a post-translational modification of a lysine by the addition of a butylamino group.</text>
</comment>
<dbReference type="PIRSF" id="PIRSF003025">
    <property type="entry name" value="eIF5A"/>
    <property type="match status" value="1"/>
</dbReference>
<dbReference type="PROSITE" id="PS00302">
    <property type="entry name" value="IF5A_HYPUSINE"/>
    <property type="match status" value="1"/>
</dbReference>
<organism evidence="11 12">
    <name type="scientific">Diacronema lutheri</name>
    <name type="common">Unicellular marine alga</name>
    <name type="synonym">Monochrysis lutheri</name>
    <dbReference type="NCBI Taxonomy" id="2081491"/>
    <lineage>
        <taxon>Eukaryota</taxon>
        <taxon>Haptista</taxon>
        <taxon>Haptophyta</taxon>
        <taxon>Pavlovophyceae</taxon>
        <taxon>Pavlovales</taxon>
        <taxon>Pavlovaceae</taxon>
        <taxon>Diacronema</taxon>
    </lineage>
</organism>
<dbReference type="PANTHER" id="PTHR11673">
    <property type="entry name" value="TRANSLATION INITIATION FACTOR 5A FAMILY MEMBER"/>
    <property type="match status" value="1"/>
</dbReference>
<evidence type="ECO:0000256" key="3">
    <source>
        <dbReference type="ARBA" id="ARBA00022490"/>
    </source>
</evidence>
<feature type="compositionally biased region" description="Acidic residues" evidence="9">
    <location>
        <begin position="1"/>
        <end position="11"/>
    </location>
</feature>
<reference evidence="11" key="1">
    <citation type="submission" date="2021-05" db="EMBL/GenBank/DDBJ databases">
        <title>The genome of the haptophyte Pavlova lutheri (Diacronema luteri, Pavlovales) - a model for lipid biosynthesis in eukaryotic algae.</title>
        <authorList>
            <person name="Hulatt C.J."/>
            <person name="Posewitz M.C."/>
        </authorList>
    </citation>
    <scope>NUCLEOTIDE SEQUENCE</scope>
    <source>
        <strain evidence="11">NIVA-4/92</strain>
    </source>
</reference>
<dbReference type="InterPro" id="IPR048670">
    <property type="entry name" value="IF5A-like_N"/>
</dbReference>
<dbReference type="OrthoDB" id="9975114at2759"/>
<dbReference type="Proteomes" id="UP000751190">
    <property type="component" value="Unassembled WGS sequence"/>
</dbReference>
<keyword evidence="12" id="KW-1185">Reference proteome</keyword>
<comment type="function">
    <text evidence="8">Translation factor that promotes translation elongation and termination, particularly upon ribosome stalling at specific amino acid sequence contexts. Binds between the exit (E) and peptidyl (P) site of the ribosome and promotes rescue of stalled ribosome: specifically required for efficient translation of polyproline-containing peptides as well as other motifs that stall the ribosome. Acts as ribosome quality control (RQC) cofactor by joining the RQC complex to facilitate peptidyl transfer during CAT tailing step.</text>
</comment>
<proteinExistence type="inferred from homology"/>
<dbReference type="Pfam" id="PF01287">
    <property type="entry name" value="eIF-5a"/>
    <property type="match status" value="1"/>
</dbReference>